<keyword evidence="3" id="KW-1185">Reference proteome</keyword>
<dbReference type="Proteomes" id="UP000318138">
    <property type="component" value="Chromosome"/>
</dbReference>
<dbReference type="KEGG" id="psua:FLK61_34790"/>
<feature type="domain" description="M23ase beta-sheet core" evidence="1">
    <location>
        <begin position="135"/>
        <end position="227"/>
    </location>
</feature>
<dbReference type="CDD" id="cd12797">
    <property type="entry name" value="M23_peptidase"/>
    <property type="match status" value="1"/>
</dbReference>
<dbReference type="RefSeq" id="WP_176009822.1">
    <property type="nucleotide sequence ID" value="NZ_CP041372.2"/>
</dbReference>
<dbReference type="InterPro" id="IPR050570">
    <property type="entry name" value="Cell_wall_metabolism_enzyme"/>
</dbReference>
<evidence type="ECO:0000313" key="3">
    <source>
        <dbReference type="Proteomes" id="UP000318138"/>
    </source>
</evidence>
<sequence>MSDRKKKLDQLLMANKYRDRYKTASPSKQQINPDAELAAGLSKFRKQIIFSVLLFSGLTVLATTQTERLVPVQSYVVSSFEQDLPFDYVAELYEEQFGRPFALLPPQLDEVAWLEEETALPVTGVVSQTFADTGRGVEITTESGQALASVKSGVVTYVGMDLANNKGQLVIVTHRDGTEAWYGMLDAPTVQVEEEVEAGQALGSVYTDGDSGIYYYATKQHGDFVDPLAEVEID</sequence>
<dbReference type="InterPro" id="IPR016047">
    <property type="entry name" value="M23ase_b-sheet_dom"/>
</dbReference>
<accession>A0A859FG91</accession>
<proteinExistence type="predicted"/>
<evidence type="ECO:0000313" key="2">
    <source>
        <dbReference type="EMBL" id="QKS71838.1"/>
    </source>
</evidence>
<dbReference type="Gene3D" id="2.70.70.10">
    <property type="entry name" value="Glucose Permease (Domain IIA)"/>
    <property type="match status" value="1"/>
</dbReference>
<dbReference type="EMBL" id="CP041372">
    <property type="protein sequence ID" value="QKS71838.1"/>
    <property type="molecule type" value="Genomic_DNA"/>
</dbReference>
<organism evidence="2 3">
    <name type="scientific">Paenalkalicoccus suaedae</name>
    <dbReference type="NCBI Taxonomy" id="2592382"/>
    <lineage>
        <taxon>Bacteria</taxon>
        <taxon>Bacillati</taxon>
        <taxon>Bacillota</taxon>
        <taxon>Bacilli</taxon>
        <taxon>Bacillales</taxon>
        <taxon>Bacillaceae</taxon>
        <taxon>Paenalkalicoccus</taxon>
    </lineage>
</organism>
<dbReference type="AlphaFoldDB" id="A0A859FG91"/>
<dbReference type="PANTHER" id="PTHR21666:SF274">
    <property type="entry name" value="STAGE IV SPORULATION PROTEIN FA"/>
    <property type="match status" value="1"/>
</dbReference>
<name>A0A859FG91_9BACI</name>
<evidence type="ECO:0000259" key="1">
    <source>
        <dbReference type="Pfam" id="PF01551"/>
    </source>
</evidence>
<protein>
    <submittedName>
        <fullName evidence="2">M23 family metallopeptidase</fullName>
    </submittedName>
</protein>
<reference evidence="3" key="1">
    <citation type="submission" date="2019-07" db="EMBL/GenBank/DDBJ databases">
        <title>Bacillus alkalisoli sp. nov. isolated from saline soil.</title>
        <authorList>
            <person name="Sun J.-Q."/>
            <person name="Xu L."/>
        </authorList>
    </citation>
    <scope>NUCLEOTIDE SEQUENCE [LARGE SCALE GENOMIC DNA]</scope>
    <source>
        <strain evidence="3">M4U3P1</strain>
    </source>
</reference>
<gene>
    <name evidence="2" type="ORF">FLK61_34790</name>
</gene>
<dbReference type="PANTHER" id="PTHR21666">
    <property type="entry name" value="PEPTIDASE-RELATED"/>
    <property type="match status" value="1"/>
</dbReference>
<dbReference type="SUPFAM" id="SSF51261">
    <property type="entry name" value="Duplicated hybrid motif"/>
    <property type="match status" value="1"/>
</dbReference>
<dbReference type="InterPro" id="IPR011055">
    <property type="entry name" value="Dup_hybrid_motif"/>
</dbReference>
<dbReference type="GO" id="GO:0004222">
    <property type="term" value="F:metalloendopeptidase activity"/>
    <property type="evidence" value="ECO:0007669"/>
    <property type="project" value="TreeGrafter"/>
</dbReference>
<dbReference type="Pfam" id="PF01551">
    <property type="entry name" value="Peptidase_M23"/>
    <property type="match status" value="1"/>
</dbReference>